<dbReference type="Proteomes" id="UP001158067">
    <property type="component" value="Unassembled WGS sequence"/>
</dbReference>
<dbReference type="PANTHER" id="PTHR43737:SF1">
    <property type="entry name" value="DUF1501 DOMAIN-CONTAINING PROTEIN"/>
    <property type="match status" value="1"/>
</dbReference>
<dbReference type="InterPro" id="IPR010869">
    <property type="entry name" value="DUF1501"/>
</dbReference>
<organism evidence="1 2">
    <name type="scientific">Neorhodopirellula lusitana</name>
    <dbReference type="NCBI Taxonomy" id="445327"/>
    <lineage>
        <taxon>Bacteria</taxon>
        <taxon>Pseudomonadati</taxon>
        <taxon>Planctomycetota</taxon>
        <taxon>Planctomycetia</taxon>
        <taxon>Pirellulales</taxon>
        <taxon>Pirellulaceae</taxon>
        <taxon>Neorhodopirellula</taxon>
    </lineage>
</organism>
<dbReference type="RefSeq" id="WP_283435365.1">
    <property type="nucleotide sequence ID" value="NZ_FXUG01000023.1"/>
</dbReference>
<protein>
    <submittedName>
        <fullName evidence="1">Uncharacterized conserved protein, DUF1501 family</fullName>
    </submittedName>
</protein>
<comment type="caution">
    <text evidence="1">The sequence shown here is derived from an EMBL/GenBank/DDBJ whole genome shotgun (WGS) entry which is preliminary data.</text>
</comment>
<name>A0ABY1QS55_9BACT</name>
<dbReference type="Pfam" id="PF07394">
    <property type="entry name" value="DUF1501"/>
    <property type="match status" value="1"/>
</dbReference>
<accession>A0ABY1QS55</accession>
<proteinExistence type="predicted"/>
<evidence type="ECO:0000313" key="2">
    <source>
        <dbReference type="Proteomes" id="UP001158067"/>
    </source>
</evidence>
<evidence type="ECO:0000313" key="1">
    <source>
        <dbReference type="EMBL" id="SMP77396.1"/>
    </source>
</evidence>
<dbReference type="InterPro" id="IPR017850">
    <property type="entry name" value="Alkaline_phosphatase_core_sf"/>
</dbReference>
<dbReference type="PANTHER" id="PTHR43737">
    <property type="entry name" value="BLL7424 PROTEIN"/>
    <property type="match status" value="1"/>
</dbReference>
<dbReference type="SUPFAM" id="SSF53649">
    <property type="entry name" value="Alkaline phosphatase-like"/>
    <property type="match status" value="1"/>
</dbReference>
<reference evidence="1 2" key="1">
    <citation type="submission" date="2017-05" db="EMBL/GenBank/DDBJ databases">
        <authorList>
            <person name="Varghese N."/>
            <person name="Submissions S."/>
        </authorList>
    </citation>
    <scope>NUCLEOTIDE SEQUENCE [LARGE SCALE GENOMIC DNA]</scope>
    <source>
        <strain evidence="1 2">DSM 25457</strain>
    </source>
</reference>
<sequence length="435" mass="47047">MFNSSFTPLCDPRIHLSRRRLLGAGGGLMLPSIARQLAVAAERSRDPQSPPMSLIMLWLEGGPSQLETFDPHPGTLVGGDTRAIPTSVSGLEISDAFPATAEAMHLATLVRSVVGQEGDHERAIYNIKTGFRPDPTLIHPAIGAVLCDADDSGADIPRHVSILPTNSAGRGGFLGAKWDAFRTGDPRNPVPDVIANVDQDRLSQRLADLQNIVEPQFSKNRLTNLQENRTLHQASTEAARRMMSSDQLEAFDVRLESESNRQAFGEDRFGRGCLAAARLIEVGVRCVEVTLNGWDSHVNNHSLQNSAASRLDPALAALLHRLEDRGLLESTLVVCGGEFGRTPRVNAAEGRDHWPHGFSVLMAGGRFRKGHVHGATSTDIGATSPAKHVGEPVTISDLHATLQTALGLDPNYEYDTPVGRPMFRSEGRVLDSLLT</sequence>
<gene>
    <name evidence="1" type="ORF">SAMN06265222_12324</name>
</gene>
<dbReference type="EMBL" id="FXUG01000023">
    <property type="protein sequence ID" value="SMP77396.1"/>
    <property type="molecule type" value="Genomic_DNA"/>
</dbReference>
<keyword evidence="2" id="KW-1185">Reference proteome</keyword>